<keyword evidence="2" id="KW-0732">Signal</keyword>
<organism evidence="3">
    <name type="scientific">Climaconeis cf. scalaris</name>
    <dbReference type="NCBI Taxonomy" id="2846828"/>
    <lineage>
        <taxon>Eukaryota</taxon>
        <taxon>Sar</taxon>
        <taxon>Stramenopiles</taxon>
        <taxon>Ochrophyta</taxon>
        <taxon>Bacillariophyta</taxon>
        <taxon>Bacillariophyceae</taxon>
        <taxon>Bacillariophycidae</taxon>
        <taxon>Naviculales</taxon>
        <taxon>Berkeleyaceae</taxon>
        <taxon>Climaconeis</taxon>
    </lineage>
</organism>
<proteinExistence type="predicted"/>
<gene>
    <name evidence="3" type="primary">orf269</name>
</gene>
<sequence length="269" mass="31066">MKKKTKILSIFFLAWALLFQFQRPKDALAEIDTHEGYNKSYDEIILIAEDEIEDQVIESLKNENQHQKILLAKGNPSNSNFIGPHNLNPGRSFSRNGRYNYNPYMPRYRVAPKVNPYNNNNGPGKPGGNYAKFDDNPKSQNSKQDQTNYDRPSNYEKKKKMADECKIKKLKIINRIKENSLLTKEAKWSARNQDAQKSFDKLIKQLSLGNTHPGKGRKYLFNGVLEARGSAGARIYYKYNQRENTLEILAKSVKANQNKVVKTLRELYD</sequence>
<feature type="signal peptide" evidence="2">
    <location>
        <begin position="1"/>
        <end position="29"/>
    </location>
</feature>
<evidence type="ECO:0000313" key="3">
    <source>
        <dbReference type="EMBL" id="QYB18974.1"/>
    </source>
</evidence>
<feature type="chain" id="PRO_5036264453" evidence="2">
    <location>
        <begin position="30"/>
        <end position="269"/>
    </location>
</feature>
<evidence type="ECO:0000256" key="1">
    <source>
        <dbReference type="SAM" id="MobiDB-lite"/>
    </source>
</evidence>
<feature type="compositionally biased region" description="Low complexity" evidence="1">
    <location>
        <begin position="112"/>
        <end position="131"/>
    </location>
</feature>
<reference evidence="3" key="1">
    <citation type="journal article" date="2021" name="Int. J. Mol. Sci.">
        <title>Extreme Enlargement of the Inverted Repeat Region in the Plastid Genomes of Diatoms from the Genus Climaconeis.</title>
        <authorList>
            <person name="Gastineau R."/>
            <person name="Davidovich N.A."/>
            <person name="Davidovich O.I."/>
            <person name="Lemieux C."/>
            <person name="Turmel M."/>
            <person name="Wrobel R.J."/>
            <person name="Witkowski A."/>
        </authorList>
    </citation>
    <scope>NUCLEOTIDE SEQUENCE</scope>
    <source>
        <strain evidence="3">SZCZ1888</strain>
    </source>
</reference>
<feature type="region of interest" description="Disordered" evidence="1">
    <location>
        <begin position="112"/>
        <end position="161"/>
    </location>
</feature>
<protein>
    <submittedName>
        <fullName evidence="3">Uncharacterized protein</fullName>
    </submittedName>
</protein>
<name>A0A8F8SP06_9STRA</name>
<dbReference type="AlphaFoldDB" id="A0A8F8SP06"/>
<feature type="compositionally biased region" description="Polar residues" evidence="1">
    <location>
        <begin position="138"/>
        <end position="151"/>
    </location>
</feature>
<dbReference type="EMBL" id="MZ365054">
    <property type="protein sequence ID" value="QYB18974.1"/>
    <property type="molecule type" value="Genomic_DNA"/>
</dbReference>
<geneLocation type="plastid" evidence="3"/>
<accession>A0A8F8SP06</accession>
<keyword evidence="3" id="KW-0934">Plastid</keyword>
<dbReference type="EMBL" id="MZ365054">
    <property type="protein sequence ID" value="QYB19179.1"/>
    <property type="molecule type" value="Genomic_DNA"/>
</dbReference>
<evidence type="ECO:0000256" key="2">
    <source>
        <dbReference type="SAM" id="SignalP"/>
    </source>
</evidence>